<dbReference type="InterPro" id="IPR000070">
    <property type="entry name" value="Pectinesterase_cat"/>
</dbReference>
<dbReference type="PANTHER" id="PTHR31321:SF57">
    <property type="entry name" value="PECTINESTERASE 53-RELATED"/>
    <property type="match status" value="1"/>
</dbReference>
<feature type="active site" evidence="4">
    <location>
        <position position="184"/>
    </location>
</feature>
<gene>
    <name evidence="7" type="ORF">BACI348_41054</name>
</gene>
<comment type="pathway">
    <text evidence="5">Glycan metabolism; pectin degradation; 2-dehydro-3-deoxy-D-gluconate from pectin: step 1/5.</text>
</comment>
<evidence type="ECO:0000259" key="6">
    <source>
        <dbReference type="Pfam" id="PF01095"/>
    </source>
</evidence>
<comment type="catalytic activity">
    <reaction evidence="5">
        <text>[(1-&gt;4)-alpha-D-galacturonosyl methyl ester](n) + n H2O = [(1-&gt;4)-alpha-D-galacturonosyl](n) + n methanol + n H(+)</text>
        <dbReference type="Rhea" id="RHEA:22380"/>
        <dbReference type="Rhea" id="RHEA-COMP:14570"/>
        <dbReference type="Rhea" id="RHEA-COMP:14573"/>
        <dbReference type="ChEBI" id="CHEBI:15377"/>
        <dbReference type="ChEBI" id="CHEBI:15378"/>
        <dbReference type="ChEBI" id="CHEBI:17790"/>
        <dbReference type="ChEBI" id="CHEBI:140522"/>
        <dbReference type="ChEBI" id="CHEBI:140523"/>
        <dbReference type="EC" id="3.1.1.11"/>
    </reaction>
</comment>
<dbReference type="PANTHER" id="PTHR31321">
    <property type="entry name" value="ACYL-COA THIOESTER HYDROLASE YBHC-RELATED"/>
    <property type="match status" value="1"/>
</dbReference>
<feature type="chain" id="PRO_5031597574" description="Pectinesterase" evidence="5">
    <location>
        <begin position="25"/>
        <end position="326"/>
    </location>
</feature>
<dbReference type="SUPFAM" id="SSF51126">
    <property type="entry name" value="Pectin lyase-like"/>
    <property type="match status" value="1"/>
</dbReference>
<comment type="similarity">
    <text evidence="1">Belongs to the pectinesterase family.</text>
</comment>
<name>A0A653RSC0_BACAB</name>
<evidence type="ECO:0000256" key="4">
    <source>
        <dbReference type="PROSITE-ProRule" id="PRU10040"/>
    </source>
</evidence>
<proteinExistence type="inferred from homology"/>
<dbReference type="InterPro" id="IPR012334">
    <property type="entry name" value="Pectin_lyas_fold"/>
</dbReference>
<evidence type="ECO:0000313" key="8">
    <source>
        <dbReference type="Proteomes" id="UP000433089"/>
    </source>
</evidence>
<dbReference type="GO" id="GO:0009279">
    <property type="term" value="C:cell outer membrane"/>
    <property type="evidence" value="ECO:0007669"/>
    <property type="project" value="TreeGrafter"/>
</dbReference>
<sequence length="326" mass="36325">MKYGKRLLMMVLALLLFDSAYAQAAGHNHQTNRVLIVDQKGNGTFRTVQSAIDAIPVNNQQQTTIYIKNGVYKEKILLPQNKPYVSFIGENQYQTILTYDDTNASSGSTTNSSSTMIRANHFYAENITFQNTAGRNAGQAVALYVSGDRAVFKNVRVLGYQDTLYATGTGRQYYENCYIEGTVDFIFGSATAVFKRAEIKSLGNGYITAASTTEAQKYGYVFIDSTLNKGTASSQSVYLGRPWRPHSAVTFLQTKMDEHIKAEGWHNWDNKDNERTSRYQEYGSTGAGSHVANRVKWSTILTKNEASQITVQSVLSGNDGWNPEKR</sequence>
<dbReference type="EC" id="3.1.1.11" evidence="5"/>
<evidence type="ECO:0000256" key="5">
    <source>
        <dbReference type="RuleBase" id="RU000589"/>
    </source>
</evidence>
<dbReference type="Pfam" id="PF01095">
    <property type="entry name" value="Pectinesterase"/>
    <property type="match status" value="1"/>
</dbReference>
<dbReference type="PROSITE" id="PS00503">
    <property type="entry name" value="PECTINESTERASE_2"/>
    <property type="match status" value="1"/>
</dbReference>
<accession>A0A653RSC0</accession>
<dbReference type="RefSeq" id="WP_061419304.1">
    <property type="nucleotide sequence ID" value="NZ_CP120625.1"/>
</dbReference>
<keyword evidence="2 5" id="KW-0378">Hydrolase</keyword>
<dbReference type="InterPro" id="IPR033131">
    <property type="entry name" value="Pectinesterase_Asp_AS"/>
</dbReference>
<dbReference type="UniPathway" id="UPA00545">
    <property type="reaction ID" value="UER00823"/>
</dbReference>
<dbReference type="Proteomes" id="UP000433089">
    <property type="component" value="Unassembled WGS sequence"/>
</dbReference>
<protein>
    <recommendedName>
        <fullName evidence="5">Pectinesterase</fullName>
        <ecNumber evidence="5">3.1.1.11</ecNumber>
    </recommendedName>
</protein>
<dbReference type="GO" id="GO:0042545">
    <property type="term" value="P:cell wall modification"/>
    <property type="evidence" value="ECO:0007669"/>
    <property type="project" value="UniProtKB-UniRule"/>
</dbReference>
<evidence type="ECO:0000313" key="7">
    <source>
        <dbReference type="EMBL" id="VXB57777.1"/>
    </source>
</evidence>
<dbReference type="Gene3D" id="2.160.20.10">
    <property type="entry name" value="Single-stranded right-handed beta-helix, Pectin lyase-like"/>
    <property type="match status" value="1"/>
</dbReference>
<feature type="domain" description="Pectinesterase catalytic" evidence="6">
    <location>
        <begin position="36"/>
        <end position="318"/>
    </location>
</feature>
<dbReference type="GO" id="GO:0045490">
    <property type="term" value="P:pectin catabolic process"/>
    <property type="evidence" value="ECO:0007669"/>
    <property type="project" value="UniProtKB-UniRule"/>
</dbReference>
<dbReference type="InterPro" id="IPR011050">
    <property type="entry name" value="Pectin_lyase_fold/virulence"/>
</dbReference>
<feature type="signal peptide" evidence="5">
    <location>
        <begin position="1"/>
        <end position="24"/>
    </location>
</feature>
<organism evidence="7 8">
    <name type="scientific">Bacillus altitudinis</name>
    <dbReference type="NCBI Taxonomy" id="293387"/>
    <lineage>
        <taxon>Bacteria</taxon>
        <taxon>Bacillati</taxon>
        <taxon>Bacillota</taxon>
        <taxon>Bacilli</taxon>
        <taxon>Bacillales</taxon>
        <taxon>Bacillaceae</taxon>
        <taxon>Bacillus</taxon>
    </lineage>
</organism>
<evidence type="ECO:0000256" key="2">
    <source>
        <dbReference type="ARBA" id="ARBA00022801"/>
    </source>
</evidence>
<reference evidence="7 8" key="1">
    <citation type="submission" date="2019-10" db="EMBL/GenBank/DDBJ databases">
        <authorList>
            <person name="Karimi E."/>
        </authorList>
    </citation>
    <scope>NUCLEOTIDE SEQUENCE [LARGE SCALE GENOMIC DNA]</scope>
    <source>
        <strain evidence="7">Bacillus sp. 348</strain>
    </source>
</reference>
<dbReference type="InterPro" id="IPR018040">
    <property type="entry name" value="Pectinesterase_Tyr_AS"/>
</dbReference>
<dbReference type="GO" id="GO:0030599">
    <property type="term" value="F:pectinesterase activity"/>
    <property type="evidence" value="ECO:0007669"/>
    <property type="project" value="UniProtKB-UniRule"/>
</dbReference>
<dbReference type="EMBL" id="CABWLH010000009">
    <property type="protein sequence ID" value="VXB57777.1"/>
    <property type="molecule type" value="Genomic_DNA"/>
</dbReference>
<dbReference type="AlphaFoldDB" id="A0A653RSC0"/>
<keyword evidence="3 5" id="KW-0063">Aspartyl esterase</keyword>
<evidence type="ECO:0000256" key="3">
    <source>
        <dbReference type="ARBA" id="ARBA00023085"/>
    </source>
</evidence>
<dbReference type="PROSITE" id="PS00800">
    <property type="entry name" value="PECTINESTERASE_1"/>
    <property type="match status" value="1"/>
</dbReference>
<keyword evidence="5" id="KW-0732">Signal</keyword>
<evidence type="ECO:0000256" key="1">
    <source>
        <dbReference type="ARBA" id="ARBA00008891"/>
    </source>
</evidence>